<name>A1ZYR5_MICM2</name>
<reference evidence="2 3" key="1">
    <citation type="submission" date="2007-01" db="EMBL/GenBank/DDBJ databases">
        <authorList>
            <person name="Haygood M."/>
            <person name="Podell S."/>
            <person name="Anderson C."/>
            <person name="Hopkinson B."/>
            <person name="Roe K."/>
            <person name="Barbeau K."/>
            <person name="Gaasterland T."/>
            <person name="Ferriera S."/>
            <person name="Johnson J."/>
            <person name="Kravitz S."/>
            <person name="Beeson K."/>
            <person name="Sutton G."/>
            <person name="Rogers Y.-H."/>
            <person name="Friedman R."/>
            <person name="Frazier M."/>
            <person name="Venter J.C."/>
        </authorList>
    </citation>
    <scope>NUCLEOTIDE SEQUENCE [LARGE SCALE GENOMIC DNA]</scope>
    <source>
        <strain evidence="2 3">ATCC 23134</strain>
    </source>
</reference>
<dbReference type="RefSeq" id="WP_002704731.1">
    <property type="nucleotide sequence ID" value="NZ_AAWS01000068.1"/>
</dbReference>
<organism evidence="2 3">
    <name type="scientific">Microscilla marina ATCC 23134</name>
    <dbReference type="NCBI Taxonomy" id="313606"/>
    <lineage>
        <taxon>Bacteria</taxon>
        <taxon>Pseudomonadati</taxon>
        <taxon>Bacteroidota</taxon>
        <taxon>Cytophagia</taxon>
        <taxon>Cytophagales</taxon>
        <taxon>Microscillaceae</taxon>
        <taxon>Microscilla</taxon>
    </lineage>
</organism>
<dbReference type="EMBL" id="AAWS01000068">
    <property type="protein sequence ID" value="EAY24489.1"/>
    <property type="molecule type" value="Genomic_DNA"/>
</dbReference>
<dbReference type="AlphaFoldDB" id="A1ZYR5"/>
<evidence type="ECO:0000256" key="1">
    <source>
        <dbReference type="SAM" id="MobiDB-lite"/>
    </source>
</evidence>
<proteinExistence type="predicted"/>
<feature type="compositionally biased region" description="Basic and acidic residues" evidence="1">
    <location>
        <begin position="190"/>
        <end position="205"/>
    </location>
</feature>
<sequence length="205" mass="23156">MHSNFLHRYDYRRRLSEADLLDFIEGDWGKLAEAQKSAIEEMGEYMAARSSLPKIFIRLFAYNGTGQSFAAGELAWVNAVGDTNLPPEVQYYRAVKANQGITPSSDNPAYWQPLTTDPRSTIVRDFAVDIALYRVVPANSPVEIASQFRQFYDDAIAWCKVYMKNERPTQLPQEPPGDRGILIAGGKVKPGNDRQDSRGNDYKGW</sequence>
<keyword evidence="3" id="KW-1185">Reference proteome</keyword>
<protein>
    <submittedName>
        <fullName evidence="2">Uncharacterized protein</fullName>
    </submittedName>
</protein>
<dbReference type="Proteomes" id="UP000004095">
    <property type="component" value="Unassembled WGS sequence"/>
</dbReference>
<feature type="region of interest" description="Disordered" evidence="1">
    <location>
        <begin position="168"/>
        <end position="205"/>
    </location>
</feature>
<gene>
    <name evidence="2" type="ORF">M23134_06476</name>
</gene>
<evidence type="ECO:0000313" key="3">
    <source>
        <dbReference type="Proteomes" id="UP000004095"/>
    </source>
</evidence>
<comment type="caution">
    <text evidence="2">The sequence shown here is derived from an EMBL/GenBank/DDBJ whole genome shotgun (WGS) entry which is preliminary data.</text>
</comment>
<accession>A1ZYR5</accession>
<evidence type="ECO:0000313" key="2">
    <source>
        <dbReference type="EMBL" id="EAY24489.1"/>
    </source>
</evidence>